<proteinExistence type="predicted"/>
<protein>
    <submittedName>
        <fullName evidence="2">Complex1_30kDa domain-containing protein</fullName>
    </submittedName>
</protein>
<dbReference type="Proteomes" id="UP000492821">
    <property type="component" value="Unassembled WGS sequence"/>
</dbReference>
<sequence>MPYPLEKLQYGLRRRLRELATPGESYALKIAGWIQALVAAGFQDQHYGITLAFHIPEEMESHSMTKLLEELFDKHFIDLVGLSTINSVKICIDNQERQYNIEYCD</sequence>
<organism evidence="1 2">
    <name type="scientific">Panagrellus redivivus</name>
    <name type="common">Microworm</name>
    <dbReference type="NCBI Taxonomy" id="6233"/>
    <lineage>
        <taxon>Eukaryota</taxon>
        <taxon>Metazoa</taxon>
        <taxon>Ecdysozoa</taxon>
        <taxon>Nematoda</taxon>
        <taxon>Chromadorea</taxon>
        <taxon>Rhabditida</taxon>
        <taxon>Tylenchina</taxon>
        <taxon>Panagrolaimomorpha</taxon>
        <taxon>Panagrolaimoidea</taxon>
        <taxon>Panagrolaimidae</taxon>
        <taxon>Panagrellus</taxon>
    </lineage>
</organism>
<dbReference type="WBParaSite" id="Pan_g19441.t1">
    <property type="protein sequence ID" value="Pan_g19441.t1"/>
    <property type="gene ID" value="Pan_g19441"/>
</dbReference>
<reference evidence="1" key="1">
    <citation type="journal article" date="2013" name="Genetics">
        <title>The draft genome and transcriptome of Panagrellus redivivus are shaped by the harsh demands of a free-living lifestyle.</title>
        <authorList>
            <person name="Srinivasan J."/>
            <person name="Dillman A.R."/>
            <person name="Macchietto M.G."/>
            <person name="Heikkinen L."/>
            <person name="Lakso M."/>
            <person name="Fracchia K.M."/>
            <person name="Antoshechkin I."/>
            <person name="Mortazavi A."/>
            <person name="Wong G."/>
            <person name="Sternberg P.W."/>
        </authorList>
    </citation>
    <scope>NUCLEOTIDE SEQUENCE [LARGE SCALE GENOMIC DNA]</scope>
    <source>
        <strain evidence="1">MT8872</strain>
    </source>
</reference>
<keyword evidence="1" id="KW-1185">Reference proteome</keyword>
<evidence type="ECO:0000313" key="2">
    <source>
        <dbReference type="WBParaSite" id="Pan_g19441.t1"/>
    </source>
</evidence>
<reference evidence="2" key="2">
    <citation type="submission" date="2020-10" db="UniProtKB">
        <authorList>
            <consortium name="WormBaseParasite"/>
        </authorList>
    </citation>
    <scope>IDENTIFICATION</scope>
</reference>
<evidence type="ECO:0000313" key="1">
    <source>
        <dbReference type="Proteomes" id="UP000492821"/>
    </source>
</evidence>
<dbReference type="AlphaFoldDB" id="A0A7E4ZV49"/>
<accession>A0A7E4ZV49</accession>
<name>A0A7E4ZV49_PANRE</name>